<dbReference type="EMBL" id="FUWM01000003">
    <property type="protein sequence ID" value="SJZ31594.1"/>
    <property type="molecule type" value="Genomic_DNA"/>
</dbReference>
<dbReference type="AlphaFoldDB" id="A0A1T4JN59"/>
<dbReference type="OrthoDB" id="1683573at2"/>
<protein>
    <submittedName>
        <fullName evidence="1">YlzJ-like protein</fullName>
    </submittedName>
</protein>
<keyword evidence="2" id="KW-1185">Reference proteome</keyword>
<name>A0A1T4JN59_9FIRM</name>
<accession>A0A1T4JN59</accession>
<organism evidence="1 2">
    <name type="scientific">Selenihalanaerobacter shriftii</name>
    <dbReference type="NCBI Taxonomy" id="142842"/>
    <lineage>
        <taxon>Bacteria</taxon>
        <taxon>Bacillati</taxon>
        <taxon>Bacillota</taxon>
        <taxon>Clostridia</taxon>
        <taxon>Halanaerobiales</taxon>
        <taxon>Halobacteroidaceae</taxon>
        <taxon>Selenihalanaerobacter</taxon>
    </lineage>
</organism>
<dbReference type="Proteomes" id="UP000190625">
    <property type="component" value="Unassembled WGS sequence"/>
</dbReference>
<dbReference type="Pfam" id="PF14035">
    <property type="entry name" value="YlzJ"/>
    <property type="match status" value="1"/>
</dbReference>
<dbReference type="RefSeq" id="WP_078808775.1">
    <property type="nucleotide sequence ID" value="NZ_FUWM01000003.1"/>
</dbReference>
<reference evidence="2" key="1">
    <citation type="submission" date="2017-02" db="EMBL/GenBank/DDBJ databases">
        <authorList>
            <person name="Varghese N."/>
            <person name="Submissions S."/>
        </authorList>
    </citation>
    <scope>NUCLEOTIDE SEQUENCE [LARGE SCALE GENOMIC DNA]</scope>
    <source>
        <strain evidence="2">ATCC BAA-73</strain>
    </source>
</reference>
<evidence type="ECO:0000313" key="1">
    <source>
        <dbReference type="EMBL" id="SJZ31594.1"/>
    </source>
</evidence>
<sequence>MVYYSIIPGDMIFTEEEENEVELLEVEVNGVTMVIDQTEIDKGKVVKVISSDPQDYMQLDYQPGNKIEFTPQFYNE</sequence>
<dbReference type="InterPro" id="IPR025619">
    <property type="entry name" value="YlzJ"/>
</dbReference>
<proteinExistence type="predicted"/>
<dbReference type="STRING" id="142842.SAMN02745118_00251"/>
<gene>
    <name evidence="1" type="ORF">SAMN02745118_00251</name>
</gene>
<evidence type="ECO:0000313" key="2">
    <source>
        <dbReference type="Proteomes" id="UP000190625"/>
    </source>
</evidence>